<evidence type="ECO:0000313" key="1">
    <source>
        <dbReference type="EMBL" id="CAJ1976031.1"/>
    </source>
</evidence>
<dbReference type="Gramene" id="rna-AYBTSS11_LOCUS28160">
    <property type="protein sequence ID" value="CAJ1976031.1"/>
    <property type="gene ID" value="gene-AYBTSS11_LOCUS28160"/>
</dbReference>
<organism evidence="1 2">
    <name type="scientific">Sphenostylis stenocarpa</name>
    <dbReference type="NCBI Taxonomy" id="92480"/>
    <lineage>
        <taxon>Eukaryota</taxon>
        <taxon>Viridiplantae</taxon>
        <taxon>Streptophyta</taxon>
        <taxon>Embryophyta</taxon>
        <taxon>Tracheophyta</taxon>
        <taxon>Spermatophyta</taxon>
        <taxon>Magnoliopsida</taxon>
        <taxon>eudicotyledons</taxon>
        <taxon>Gunneridae</taxon>
        <taxon>Pentapetalae</taxon>
        <taxon>rosids</taxon>
        <taxon>fabids</taxon>
        <taxon>Fabales</taxon>
        <taxon>Fabaceae</taxon>
        <taxon>Papilionoideae</taxon>
        <taxon>50 kb inversion clade</taxon>
        <taxon>NPAAA clade</taxon>
        <taxon>indigoferoid/millettioid clade</taxon>
        <taxon>Phaseoleae</taxon>
        <taxon>Sphenostylis</taxon>
    </lineage>
</organism>
<keyword evidence="2" id="KW-1185">Reference proteome</keyword>
<evidence type="ECO:0000313" key="2">
    <source>
        <dbReference type="Proteomes" id="UP001189624"/>
    </source>
</evidence>
<name>A0AA86T022_9FABA</name>
<proteinExistence type="predicted"/>
<gene>
    <name evidence="1" type="ORF">AYBTSS11_LOCUS28160</name>
</gene>
<dbReference type="AlphaFoldDB" id="A0AA86T022"/>
<protein>
    <submittedName>
        <fullName evidence="1">Uncharacterized protein</fullName>
    </submittedName>
</protein>
<accession>A0AA86T022</accession>
<dbReference type="EMBL" id="OY731406">
    <property type="protein sequence ID" value="CAJ1976031.1"/>
    <property type="molecule type" value="Genomic_DNA"/>
</dbReference>
<reference evidence="1" key="1">
    <citation type="submission" date="2023-10" db="EMBL/GenBank/DDBJ databases">
        <authorList>
            <person name="Domelevo Entfellner J.-B."/>
        </authorList>
    </citation>
    <scope>NUCLEOTIDE SEQUENCE</scope>
</reference>
<dbReference type="Proteomes" id="UP001189624">
    <property type="component" value="Chromosome 9"/>
</dbReference>
<sequence>MERTGLVGQLNPPHFVSCFRDLSASGRLCDPDPQQPGIRGHRPCPHLAEQENIRLPLLVHWNRQW</sequence>